<dbReference type="SMART" id="SM00382">
    <property type="entry name" value="AAA"/>
    <property type="match status" value="1"/>
</dbReference>
<evidence type="ECO:0000313" key="6">
    <source>
        <dbReference type="Proteomes" id="UP000596427"/>
    </source>
</evidence>
<sequence length="252" mass="27093">MQRHVASGRAQSGDPPILEAKGVTKRFGGFVALDGVDFAMAPGERVALIGPNGSGKSTFVNCLSGALTPEAGSVRFEGRLVTGMPPWQRARAGLVRSFQIPRPFRRLSVIENIEVPLNFALAEPPPGGKAQRALEILESIGLGAKAYGSPKDLSQVELRKLELGRALAANPRLLIADEAMAGLSDSEVDEIVDLLERLNAQGIAIILIEHIMRAVMRFSQRIIVLVAGRKIADGLPGEVMRQDEVERAYLGQ</sequence>
<evidence type="ECO:0000313" key="5">
    <source>
        <dbReference type="EMBL" id="QRG09753.1"/>
    </source>
</evidence>
<dbReference type="KEGG" id="xdi:EZH22_19965"/>
<name>A0A974PV33_9HYPH</name>
<dbReference type="SUPFAM" id="SSF52540">
    <property type="entry name" value="P-loop containing nucleoside triphosphate hydrolases"/>
    <property type="match status" value="1"/>
</dbReference>
<keyword evidence="2" id="KW-0547">Nucleotide-binding</keyword>
<dbReference type="EMBL" id="CP063362">
    <property type="protein sequence ID" value="QRG09753.1"/>
    <property type="molecule type" value="Genomic_DNA"/>
</dbReference>
<dbReference type="Pfam" id="PF00005">
    <property type="entry name" value="ABC_tran"/>
    <property type="match status" value="1"/>
</dbReference>
<dbReference type="InterPro" id="IPR003593">
    <property type="entry name" value="AAA+_ATPase"/>
</dbReference>
<evidence type="ECO:0000256" key="2">
    <source>
        <dbReference type="ARBA" id="ARBA00022741"/>
    </source>
</evidence>
<reference evidence="5 6" key="1">
    <citation type="submission" date="2020-10" db="EMBL/GenBank/DDBJ databases">
        <title>Degradation of 1,4-Dioxane by Xanthobacter sp. YN2, via a Novel Group-2 Soluble Di-Iron Monooxygenase.</title>
        <authorList>
            <person name="Ma F."/>
            <person name="Wang Y."/>
            <person name="Yang J."/>
            <person name="Guo H."/>
            <person name="Su D."/>
            <person name="Yu L."/>
        </authorList>
    </citation>
    <scope>NUCLEOTIDE SEQUENCE [LARGE SCALE GENOMIC DNA]</scope>
    <source>
        <strain evidence="5 6">YN2</strain>
    </source>
</reference>
<dbReference type="PANTHER" id="PTHR45772:SF8">
    <property type="entry name" value="HIGH-AFFINITY BRANCHED-CHAIN AMINO ACID TRANSPORT ATP-BINDING PROTEIN"/>
    <property type="match status" value="1"/>
</dbReference>
<accession>A0A974PV33</accession>
<feature type="domain" description="ABC transporter" evidence="4">
    <location>
        <begin position="18"/>
        <end position="252"/>
    </location>
</feature>
<dbReference type="GO" id="GO:0005524">
    <property type="term" value="F:ATP binding"/>
    <property type="evidence" value="ECO:0007669"/>
    <property type="project" value="UniProtKB-KW"/>
</dbReference>
<dbReference type="PROSITE" id="PS50893">
    <property type="entry name" value="ABC_TRANSPORTER_2"/>
    <property type="match status" value="1"/>
</dbReference>
<evidence type="ECO:0000256" key="1">
    <source>
        <dbReference type="ARBA" id="ARBA00022448"/>
    </source>
</evidence>
<keyword evidence="1" id="KW-0813">Transport</keyword>
<evidence type="ECO:0000256" key="3">
    <source>
        <dbReference type="ARBA" id="ARBA00022840"/>
    </source>
</evidence>
<dbReference type="Proteomes" id="UP000596427">
    <property type="component" value="Chromosome"/>
</dbReference>
<dbReference type="CDD" id="cd03219">
    <property type="entry name" value="ABC_Mj1267_LivG_branched"/>
    <property type="match status" value="1"/>
</dbReference>
<keyword evidence="6" id="KW-1185">Reference proteome</keyword>
<evidence type="ECO:0000259" key="4">
    <source>
        <dbReference type="PROSITE" id="PS50893"/>
    </source>
</evidence>
<dbReference type="GO" id="GO:0005886">
    <property type="term" value="C:plasma membrane"/>
    <property type="evidence" value="ECO:0007669"/>
    <property type="project" value="TreeGrafter"/>
</dbReference>
<dbReference type="PANTHER" id="PTHR45772">
    <property type="entry name" value="CONSERVED COMPONENT OF ABC TRANSPORTER FOR NATURAL AMINO ACIDS-RELATED"/>
    <property type="match status" value="1"/>
</dbReference>
<proteinExistence type="predicted"/>
<dbReference type="GO" id="GO:0016887">
    <property type="term" value="F:ATP hydrolysis activity"/>
    <property type="evidence" value="ECO:0007669"/>
    <property type="project" value="InterPro"/>
</dbReference>
<dbReference type="Gene3D" id="3.40.50.300">
    <property type="entry name" value="P-loop containing nucleotide triphosphate hydrolases"/>
    <property type="match status" value="1"/>
</dbReference>
<dbReference type="AlphaFoldDB" id="A0A974PV33"/>
<dbReference type="InterPro" id="IPR003439">
    <property type="entry name" value="ABC_transporter-like_ATP-bd"/>
</dbReference>
<protein>
    <submittedName>
        <fullName evidence="5">ABC transporter ATP-binding protein</fullName>
    </submittedName>
</protein>
<gene>
    <name evidence="5" type="ORF">EZH22_19965</name>
</gene>
<organism evidence="5 6">
    <name type="scientific">Xanthobacter dioxanivorans</name>
    <dbReference type="NCBI Taxonomy" id="2528964"/>
    <lineage>
        <taxon>Bacteria</taxon>
        <taxon>Pseudomonadati</taxon>
        <taxon>Pseudomonadota</taxon>
        <taxon>Alphaproteobacteria</taxon>
        <taxon>Hyphomicrobiales</taxon>
        <taxon>Xanthobacteraceae</taxon>
        <taxon>Xanthobacter</taxon>
    </lineage>
</organism>
<keyword evidence="3 5" id="KW-0067">ATP-binding</keyword>
<dbReference type="InterPro" id="IPR051120">
    <property type="entry name" value="ABC_AA/LPS_Transport"/>
</dbReference>
<dbReference type="InterPro" id="IPR027417">
    <property type="entry name" value="P-loop_NTPase"/>
</dbReference>